<name>A0ACB0J327_TRIPR</name>
<keyword evidence="2" id="KW-1185">Reference proteome</keyword>
<evidence type="ECO:0000313" key="2">
    <source>
        <dbReference type="Proteomes" id="UP001177021"/>
    </source>
</evidence>
<evidence type="ECO:0000313" key="1">
    <source>
        <dbReference type="EMBL" id="CAJ2639306.1"/>
    </source>
</evidence>
<dbReference type="Proteomes" id="UP001177021">
    <property type="component" value="Unassembled WGS sequence"/>
</dbReference>
<protein>
    <submittedName>
        <fullName evidence="1">Uncharacterized protein</fullName>
    </submittedName>
</protein>
<accession>A0ACB0J327</accession>
<sequence>MVNFISARVRVACPWLEVHEGEAHALWHAIVWIGSMGLHNVQFETHCGGCNLLLHDICIRESGPCRVILRFKINTLKKRFNNIII</sequence>
<comment type="caution">
    <text evidence="1">The sequence shown here is derived from an EMBL/GenBank/DDBJ whole genome shotgun (WGS) entry which is preliminary data.</text>
</comment>
<gene>
    <name evidence="1" type="ORF">MILVUS5_LOCUS9356</name>
</gene>
<dbReference type="EMBL" id="CASHSV030000024">
    <property type="protein sequence ID" value="CAJ2639306.1"/>
    <property type="molecule type" value="Genomic_DNA"/>
</dbReference>
<reference evidence="1" key="1">
    <citation type="submission" date="2023-10" db="EMBL/GenBank/DDBJ databases">
        <authorList>
            <person name="Rodriguez Cubillos JULIANA M."/>
            <person name="De Vega J."/>
        </authorList>
    </citation>
    <scope>NUCLEOTIDE SEQUENCE</scope>
</reference>
<organism evidence="1 2">
    <name type="scientific">Trifolium pratense</name>
    <name type="common">Red clover</name>
    <dbReference type="NCBI Taxonomy" id="57577"/>
    <lineage>
        <taxon>Eukaryota</taxon>
        <taxon>Viridiplantae</taxon>
        <taxon>Streptophyta</taxon>
        <taxon>Embryophyta</taxon>
        <taxon>Tracheophyta</taxon>
        <taxon>Spermatophyta</taxon>
        <taxon>Magnoliopsida</taxon>
        <taxon>eudicotyledons</taxon>
        <taxon>Gunneridae</taxon>
        <taxon>Pentapetalae</taxon>
        <taxon>rosids</taxon>
        <taxon>fabids</taxon>
        <taxon>Fabales</taxon>
        <taxon>Fabaceae</taxon>
        <taxon>Papilionoideae</taxon>
        <taxon>50 kb inversion clade</taxon>
        <taxon>NPAAA clade</taxon>
        <taxon>Hologalegina</taxon>
        <taxon>IRL clade</taxon>
        <taxon>Trifolieae</taxon>
        <taxon>Trifolium</taxon>
    </lineage>
</organism>
<proteinExistence type="predicted"/>